<evidence type="ECO:0000313" key="4">
    <source>
        <dbReference type="Proteomes" id="UP000237481"/>
    </source>
</evidence>
<reference evidence="3 4" key="1">
    <citation type="submission" date="2018-01" db="EMBL/GenBank/DDBJ databases">
        <title>Harnessing the power of phylogenomics to disentangle the directionality and signatures of interkingdom host jumping in the parasitic fungal genus Tolypocladium.</title>
        <authorList>
            <person name="Quandt C.A."/>
            <person name="Patterson W."/>
            <person name="Spatafora J.W."/>
        </authorList>
    </citation>
    <scope>NUCLEOTIDE SEQUENCE [LARGE SCALE GENOMIC DNA]</scope>
    <source>
        <strain evidence="3 4">NRBC 100945</strain>
    </source>
</reference>
<sequence>MAEEEEASNRQSSTPPTNGEDDDSGTKTDHPSPRLKHDEDSPSDGDSHTLRDSSSAAKGTDDNQESESECSTMAPSSESPSSSGEEVDLVATFRKLLGVSDSDSDGEDGPEDDTRASEIPLEHEGETESEHNDESTEAPVEDDDELELEHCANSPEARVTAEDEVQPEHDDKSPEPETSTSLQNPGGDAQDALSDPISPPPERQSKRRRDDDDGDDPDDKRREKRSKRKKRAGRLDKLILKEARKSKQRRERKHRRRRGLAVINEAGLPTPTEDAFPSHISSRDDDHADWEPPVKNEAGMSQFITSPPRIPDVMDDSPDPVDETTTTKKKTKKELHKEKRNAKKKGGRKAKEGGERQRRVVEPTPEPEPEPDPEPSALHRLPPEIRLKIYAELLRADKPILVYGGWRLVYRRQHKRKSERRHDRQKKEDEALDTPIAILSTCRLFYQEALPVLYGENTFLYRLRDPIATVTDVARLVQIDTSEEELLDAEYEDEGGAESGSDWEEGHATRRGASRRRAKKTAFDIDIGKHLHLFRRIVVEAEHNRFSEDTKHSMACAIDAFATRHPGRHPAPNIRSLTVRVAPLWDHAGGTVGRFTFVDFFAAESPVMQAMRAVRCCFLRVDLMTRYMDGPSEKAGCSLTVDRRHEMLHLRSSLEPRAEYWPRDVVARCVRKAEATKACSALNSMGEYVDKFCRAYVQGVAGGLAAMEHLWDEFEDIGEGF</sequence>
<feature type="domain" description="DUF7730" evidence="2">
    <location>
        <begin position="378"/>
        <end position="460"/>
    </location>
</feature>
<feature type="compositionally biased region" description="Basic and acidic residues" evidence="1">
    <location>
        <begin position="112"/>
        <end position="134"/>
    </location>
</feature>
<dbReference type="InterPro" id="IPR056632">
    <property type="entry name" value="DUF7730"/>
</dbReference>
<feature type="compositionally biased region" description="Acidic residues" evidence="1">
    <location>
        <begin position="313"/>
        <end position="322"/>
    </location>
</feature>
<feature type="compositionally biased region" description="Basic residues" evidence="1">
    <location>
        <begin position="222"/>
        <end position="232"/>
    </location>
</feature>
<accession>A0A2S4L8S2</accession>
<feature type="compositionally biased region" description="Basic and acidic residues" evidence="1">
    <location>
        <begin position="166"/>
        <end position="175"/>
    </location>
</feature>
<dbReference type="PANTHER" id="PTHR42085">
    <property type="entry name" value="F-BOX DOMAIN-CONTAINING PROTEIN"/>
    <property type="match status" value="1"/>
</dbReference>
<feature type="compositionally biased region" description="Acidic residues" evidence="1">
    <location>
        <begin position="135"/>
        <end position="147"/>
    </location>
</feature>
<name>A0A2S4L8S2_9HYPO</name>
<feature type="region of interest" description="Disordered" evidence="1">
    <location>
        <begin position="1"/>
        <end position="380"/>
    </location>
</feature>
<proteinExistence type="predicted"/>
<feature type="compositionally biased region" description="Acidic residues" evidence="1">
    <location>
        <begin position="102"/>
        <end position="111"/>
    </location>
</feature>
<dbReference type="OrthoDB" id="5413827at2759"/>
<feature type="compositionally biased region" description="Basic and acidic residues" evidence="1">
    <location>
        <begin position="281"/>
        <end position="294"/>
    </location>
</feature>
<dbReference type="EMBL" id="PKSG01000096">
    <property type="protein sequence ID" value="POR38844.1"/>
    <property type="molecule type" value="Genomic_DNA"/>
</dbReference>
<evidence type="ECO:0000259" key="2">
    <source>
        <dbReference type="Pfam" id="PF24864"/>
    </source>
</evidence>
<feature type="compositionally biased region" description="Basic and acidic residues" evidence="1">
    <location>
        <begin position="24"/>
        <end position="51"/>
    </location>
</feature>
<dbReference type="PANTHER" id="PTHR42085:SF1">
    <property type="entry name" value="F-BOX DOMAIN-CONTAINING PROTEIN"/>
    <property type="match status" value="1"/>
</dbReference>
<feature type="compositionally biased region" description="Basic and acidic residues" evidence="1">
    <location>
        <begin position="233"/>
        <end position="245"/>
    </location>
</feature>
<feature type="region of interest" description="Disordered" evidence="1">
    <location>
        <begin position="489"/>
        <end position="515"/>
    </location>
</feature>
<feature type="compositionally biased region" description="Low complexity" evidence="1">
    <location>
        <begin position="75"/>
        <end position="84"/>
    </location>
</feature>
<keyword evidence="4" id="KW-1185">Reference proteome</keyword>
<evidence type="ECO:0000313" key="3">
    <source>
        <dbReference type="EMBL" id="POR38844.1"/>
    </source>
</evidence>
<dbReference type="Proteomes" id="UP000237481">
    <property type="component" value="Unassembled WGS sequence"/>
</dbReference>
<protein>
    <recommendedName>
        <fullName evidence="2">DUF7730 domain-containing protein</fullName>
    </recommendedName>
</protein>
<feature type="compositionally biased region" description="Basic and acidic residues" evidence="1">
    <location>
        <begin position="349"/>
        <end position="361"/>
    </location>
</feature>
<dbReference type="Pfam" id="PF24864">
    <property type="entry name" value="DUF7730"/>
    <property type="match status" value="1"/>
</dbReference>
<dbReference type="AlphaFoldDB" id="A0A2S4L8S2"/>
<evidence type="ECO:0000256" key="1">
    <source>
        <dbReference type="SAM" id="MobiDB-lite"/>
    </source>
</evidence>
<feature type="compositionally biased region" description="Basic residues" evidence="1">
    <location>
        <begin position="246"/>
        <end position="259"/>
    </location>
</feature>
<organism evidence="3 4">
    <name type="scientific">Tolypocladium paradoxum</name>
    <dbReference type="NCBI Taxonomy" id="94208"/>
    <lineage>
        <taxon>Eukaryota</taxon>
        <taxon>Fungi</taxon>
        <taxon>Dikarya</taxon>
        <taxon>Ascomycota</taxon>
        <taxon>Pezizomycotina</taxon>
        <taxon>Sordariomycetes</taxon>
        <taxon>Hypocreomycetidae</taxon>
        <taxon>Hypocreales</taxon>
        <taxon>Ophiocordycipitaceae</taxon>
        <taxon>Tolypocladium</taxon>
    </lineage>
</organism>
<comment type="caution">
    <text evidence="3">The sequence shown here is derived from an EMBL/GenBank/DDBJ whole genome shotgun (WGS) entry which is preliminary data.</text>
</comment>
<dbReference type="InterPro" id="IPR038883">
    <property type="entry name" value="AN11006-like"/>
</dbReference>
<dbReference type="STRING" id="94208.A0A2S4L8S2"/>
<gene>
    <name evidence="3" type="ORF">TPAR_00953</name>
</gene>
<feature type="compositionally biased region" description="Basic residues" evidence="1">
    <location>
        <begin position="327"/>
        <end position="348"/>
    </location>
</feature>